<dbReference type="InterPro" id="IPR001810">
    <property type="entry name" value="F-box_dom"/>
</dbReference>
<accession>A0A2V3IVH4</accession>
<protein>
    <submittedName>
        <fullName evidence="3">Protein AMN1-like</fullName>
    </submittedName>
</protein>
<dbReference type="GO" id="GO:0031146">
    <property type="term" value="P:SCF-dependent proteasomal ubiquitin-dependent protein catabolic process"/>
    <property type="evidence" value="ECO:0007669"/>
    <property type="project" value="TreeGrafter"/>
</dbReference>
<dbReference type="GO" id="GO:0019005">
    <property type="term" value="C:SCF ubiquitin ligase complex"/>
    <property type="evidence" value="ECO:0007669"/>
    <property type="project" value="TreeGrafter"/>
</dbReference>
<evidence type="ECO:0000256" key="1">
    <source>
        <dbReference type="SAM" id="MobiDB-lite"/>
    </source>
</evidence>
<dbReference type="Pfam" id="PF13013">
    <property type="entry name" value="F-box-like_2"/>
    <property type="match status" value="1"/>
</dbReference>
<evidence type="ECO:0000259" key="2">
    <source>
        <dbReference type="Pfam" id="PF13013"/>
    </source>
</evidence>
<name>A0A2V3IVH4_9FLOR</name>
<keyword evidence="4" id="KW-1185">Reference proteome</keyword>
<feature type="compositionally biased region" description="Low complexity" evidence="1">
    <location>
        <begin position="8"/>
        <end position="23"/>
    </location>
</feature>
<proteinExistence type="predicted"/>
<dbReference type="Gene3D" id="3.80.10.10">
    <property type="entry name" value="Ribonuclease Inhibitor"/>
    <property type="match status" value="1"/>
</dbReference>
<sequence>MLTSAAVSSTPRCSQPSSSAPSSTPRPPPARTMRLLHLPDDVLARVFLALLSPLQVGVHSRIVERGFRNALPLAMTCRRLHDLFYAQLHDVELWQTEQLDDRGLSAIATHAGAALRRIALRRCVRVSSRSLLSLAVHCPSLRALDLSQTAIGDAQLATALAGSAASRLRALLLRGCAALSDSSLALIAARCAQLLVVHGGVVGVRATDGCGAGQLGTVVHAAAERYLSLVTAHHQRGGGRLVQGVRSNLGGVDVLHCGQIKARPFLDSVRRYCPAVAKRLRGADGKSLRHTVVSALSGLIFHVTGNDIYNGRTAVYFLLVDPGTSNSFLVGIGSSCLDLTNYGCILASCFGDAPNEHVKRTLLTEYGLDLEAEAQRVAKASAKRRLTAERALVL</sequence>
<feature type="domain" description="F-box" evidence="2">
    <location>
        <begin position="16"/>
        <end position="96"/>
    </location>
</feature>
<organism evidence="3 4">
    <name type="scientific">Gracilariopsis chorda</name>
    <dbReference type="NCBI Taxonomy" id="448386"/>
    <lineage>
        <taxon>Eukaryota</taxon>
        <taxon>Rhodophyta</taxon>
        <taxon>Florideophyceae</taxon>
        <taxon>Rhodymeniophycidae</taxon>
        <taxon>Gracilariales</taxon>
        <taxon>Gracilariaceae</taxon>
        <taxon>Gracilariopsis</taxon>
    </lineage>
</organism>
<dbReference type="EMBL" id="NBIV01000044">
    <property type="protein sequence ID" value="PXF46146.1"/>
    <property type="molecule type" value="Genomic_DNA"/>
</dbReference>
<dbReference type="PANTHER" id="PTHR13318">
    <property type="entry name" value="PARTNER OF PAIRED, ISOFORM B-RELATED"/>
    <property type="match status" value="1"/>
</dbReference>
<comment type="caution">
    <text evidence="3">The sequence shown here is derived from an EMBL/GenBank/DDBJ whole genome shotgun (WGS) entry which is preliminary data.</text>
</comment>
<gene>
    <name evidence="3" type="ORF">BWQ96_04152</name>
</gene>
<dbReference type="SMART" id="SM00367">
    <property type="entry name" value="LRR_CC"/>
    <property type="match status" value="3"/>
</dbReference>
<dbReference type="InterPro" id="IPR032675">
    <property type="entry name" value="LRR_dom_sf"/>
</dbReference>
<evidence type="ECO:0000313" key="3">
    <source>
        <dbReference type="EMBL" id="PXF46146.1"/>
    </source>
</evidence>
<dbReference type="AlphaFoldDB" id="A0A2V3IVH4"/>
<dbReference type="InterPro" id="IPR006553">
    <property type="entry name" value="Leu-rich_rpt_Cys-con_subtyp"/>
</dbReference>
<dbReference type="SUPFAM" id="SSF52047">
    <property type="entry name" value="RNI-like"/>
    <property type="match status" value="1"/>
</dbReference>
<reference evidence="3 4" key="1">
    <citation type="journal article" date="2018" name="Mol. Biol. Evol.">
        <title>Analysis of the draft genome of the red seaweed Gracilariopsis chorda provides insights into genome size evolution in Rhodophyta.</title>
        <authorList>
            <person name="Lee J."/>
            <person name="Yang E.C."/>
            <person name="Graf L."/>
            <person name="Yang J.H."/>
            <person name="Qiu H."/>
            <person name="Zel Zion U."/>
            <person name="Chan C.X."/>
            <person name="Stephens T.G."/>
            <person name="Weber A.P.M."/>
            <person name="Boo G.H."/>
            <person name="Boo S.M."/>
            <person name="Kim K.M."/>
            <person name="Shin Y."/>
            <person name="Jung M."/>
            <person name="Lee S.J."/>
            <person name="Yim H.S."/>
            <person name="Lee J.H."/>
            <person name="Bhattacharya D."/>
            <person name="Yoon H.S."/>
        </authorList>
    </citation>
    <scope>NUCLEOTIDE SEQUENCE [LARGE SCALE GENOMIC DNA]</scope>
    <source>
        <strain evidence="3 4">SKKU-2015</strain>
        <tissue evidence="3">Whole body</tissue>
    </source>
</reference>
<evidence type="ECO:0000313" key="4">
    <source>
        <dbReference type="Proteomes" id="UP000247409"/>
    </source>
</evidence>
<feature type="region of interest" description="Disordered" evidence="1">
    <location>
        <begin position="1"/>
        <end position="31"/>
    </location>
</feature>
<dbReference type="Proteomes" id="UP000247409">
    <property type="component" value="Unassembled WGS sequence"/>
</dbReference>